<proteinExistence type="predicted"/>
<sequence>GYGAGVGGHRRGRAQRNRDVAHANRQRPNLAQVGGHLRRGRGHADVRELEKAAGIRRGRGGGHQEGHVGGAVVVNIEVVDGPDGPAHTRAIH</sequence>
<dbReference type="AlphaFoldDB" id="A0A699X835"/>
<dbReference type="EMBL" id="BKCJ011824046">
    <property type="protein sequence ID" value="GFD55985.1"/>
    <property type="molecule type" value="Genomic_DNA"/>
</dbReference>
<protein>
    <submittedName>
        <fullName evidence="2">Uncharacterized protein</fullName>
    </submittedName>
</protein>
<name>A0A699X835_TANCI</name>
<reference evidence="2" key="1">
    <citation type="journal article" date="2019" name="Sci. Rep.">
        <title>Draft genome of Tanacetum cinerariifolium, the natural source of mosquito coil.</title>
        <authorList>
            <person name="Yamashiro T."/>
            <person name="Shiraishi A."/>
            <person name="Satake H."/>
            <person name="Nakayama K."/>
        </authorList>
    </citation>
    <scope>NUCLEOTIDE SEQUENCE</scope>
</reference>
<comment type="caution">
    <text evidence="2">The sequence shown here is derived from an EMBL/GenBank/DDBJ whole genome shotgun (WGS) entry which is preliminary data.</text>
</comment>
<feature type="region of interest" description="Disordered" evidence="1">
    <location>
        <begin position="1"/>
        <end position="45"/>
    </location>
</feature>
<evidence type="ECO:0000313" key="2">
    <source>
        <dbReference type="EMBL" id="GFD55985.1"/>
    </source>
</evidence>
<gene>
    <name evidence="2" type="ORF">Tci_927954</name>
</gene>
<feature type="non-terminal residue" evidence="2">
    <location>
        <position position="1"/>
    </location>
</feature>
<organism evidence="2">
    <name type="scientific">Tanacetum cinerariifolium</name>
    <name type="common">Dalmatian daisy</name>
    <name type="synonym">Chrysanthemum cinerariifolium</name>
    <dbReference type="NCBI Taxonomy" id="118510"/>
    <lineage>
        <taxon>Eukaryota</taxon>
        <taxon>Viridiplantae</taxon>
        <taxon>Streptophyta</taxon>
        <taxon>Embryophyta</taxon>
        <taxon>Tracheophyta</taxon>
        <taxon>Spermatophyta</taxon>
        <taxon>Magnoliopsida</taxon>
        <taxon>eudicotyledons</taxon>
        <taxon>Gunneridae</taxon>
        <taxon>Pentapetalae</taxon>
        <taxon>asterids</taxon>
        <taxon>campanulids</taxon>
        <taxon>Asterales</taxon>
        <taxon>Asteraceae</taxon>
        <taxon>Asteroideae</taxon>
        <taxon>Anthemideae</taxon>
        <taxon>Anthemidinae</taxon>
        <taxon>Tanacetum</taxon>
    </lineage>
</organism>
<feature type="non-terminal residue" evidence="2">
    <location>
        <position position="92"/>
    </location>
</feature>
<accession>A0A699X835</accession>
<evidence type="ECO:0000256" key="1">
    <source>
        <dbReference type="SAM" id="MobiDB-lite"/>
    </source>
</evidence>